<evidence type="ECO:0000256" key="6">
    <source>
        <dbReference type="ARBA" id="ARBA00022737"/>
    </source>
</evidence>
<organism evidence="14 15">
    <name type="scientific">Drosophila suzukii</name>
    <name type="common">Spotted-wing drosophila fruit fly</name>
    <dbReference type="NCBI Taxonomy" id="28584"/>
    <lineage>
        <taxon>Eukaryota</taxon>
        <taxon>Metazoa</taxon>
        <taxon>Ecdysozoa</taxon>
        <taxon>Arthropoda</taxon>
        <taxon>Hexapoda</taxon>
        <taxon>Insecta</taxon>
        <taxon>Pterygota</taxon>
        <taxon>Neoptera</taxon>
        <taxon>Endopterygota</taxon>
        <taxon>Diptera</taxon>
        <taxon>Brachycera</taxon>
        <taxon>Muscomorpha</taxon>
        <taxon>Ephydroidea</taxon>
        <taxon>Drosophilidae</taxon>
        <taxon>Drosophila</taxon>
        <taxon>Sophophora</taxon>
    </lineage>
</organism>
<feature type="domain" description="BPTI/Kunitz inhibitor" evidence="11">
    <location>
        <begin position="198"/>
        <end position="248"/>
    </location>
</feature>
<dbReference type="Pfam" id="PF00014">
    <property type="entry name" value="Kunitz_BPTI"/>
    <property type="match status" value="8"/>
</dbReference>
<sequence>MDLSGRFCFTAIVALIVLTGIRDSYEDRVLQNFDQLGPLQSITNITDMDSPQYFQLDGRRYPEDLDWLLSEWSKCEACDQETETRTAICADKDGKVYPHELCQLAVPELSRPCSSLKVQTKWFSSGWSTCSATCGKGIQTRLVICEQFTSQTMTPQEDYMCDPASKPTYQQECLGECSYLDKKDSPTEGSPEWSKNMCELNSETGNCSNYVINYYYHAETQTCAPFYYGGCGGNGNRFATVESCLMHCNPNVLNTSRPNLALPTPSLDLCEQPAAAGECSEWVLKWSYNSTEGRCKQFYYGGCGGNDNRFESEEECSSRCEQGAVEEQQEQEPLPESSTNYFVTTVTNLEVPTPTPDVFPGVDLCEQPTDAGECAEWDLKWSFNATEGRCQQFYYGGCGGNDNRFASEEECSSRCEQGAVEELPKHEPLPAINPNSSDTSSLKPKPPTSTPAVDQCEQPADAGECGKWSLKWNYNSTEGRCKQFYYGGCGGNDNRFGSEEECSTRCAQRSVEEQQQQEPLPESSPNYFVTTVTNLEVSTPTPEVSPAVDLCEQPADAGECAEWGLKWHYNSTEGSCKQFYYGGCGGNDNRFGSEEECSTRCAQRVVEEHQEQLPENRPYSSDTSKCFLASEPGNCFEDKIRWYYNSQLGLCDEFVYTGCGGNANNYASEEECQNECHDAQTACGLPPVQGRCSDLSRRWFFDERSGGCHEFEYTGCRGNRNNFQSEIECLGSCRSQKEVELAELPPPAPIYSQCNAPLESGGCDDHISAWFYDKKFKVCTMFTYSGCGGNGNRFETREKCEKQCRNVPELVDVQAVLKLDWKNSYTSGSTISMTCSVQGYPKPNVTWTKDDVALYHSERAQINSEPNSLVLRSVTPDDSGNYICTANNGFTQASDEANVFIPSDVQVPLGCTDIPFFSNCHMVVQNFHCNNPYFKNSCCRSCTLAGQIAQR</sequence>
<dbReference type="CDD" id="cd00096">
    <property type="entry name" value="Ig"/>
    <property type="match status" value="1"/>
</dbReference>
<dbReference type="InterPro" id="IPR003598">
    <property type="entry name" value="Ig_sub2"/>
</dbReference>
<evidence type="ECO:0000256" key="7">
    <source>
        <dbReference type="ARBA" id="ARBA00022900"/>
    </source>
</evidence>
<comment type="subcellular location">
    <subcellularLocation>
        <location evidence="1">Secreted</location>
    </subcellularLocation>
</comment>
<accession>A0AB39ZP55</accession>
<evidence type="ECO:0000256" key="5">
    <source>
        <dbReference type="ARBA" id="ARBA00022729"/>
    </source>
</evidence>
<dbReference type="InterPro" id="IPR002223">
    <property type="entry name" value="Kunitz_BPTI"/>
</dbReference>
<dbReference type="Gene3D" id="2.60.40.10">
    <property type="entry name" value="Immunoglobulins"/>
    <property type="match status" value="1"/>
</dbReference>
<dbReference type="PANTHER" id="PTHR10083:SF217">
    <property type="entry name" value="BOOPHILIN-H2"/>
    <property type="match status" value="1"/>
</dbReference>
<evidence type="ECO:0000256" key="4">
    <source>
        <dbReference type="ARBA" id="ARBA00022690"/>
    </source>
</evidence>
<feature type="signal peptide" evidence="10">
    <location>
        <begin position="1"/>
        <end position="26"/>
    </location>
</feature>
<dbReference type="InterPro" id="IPR020901">
    <property type="entry name" value="Prtase_inh_Kunz-CS"/>
</dbReference>
<evidence type="ECO:0000259" key="11">
    <source>
        <dbReference type="PROSITE" id="PS50279"/>
    </source>
</evidence>
<feature type="domain" description="PLAC" evidence="13">
    <location>
        <begin position="907"/>
        <end position="946"/>
    </location>
</feature>
<dbReference type="AlphaFoldDB" id="A0AB39ZP55"/>
<feature type="domain" description="BPTI/Kunitz inhibitor" evidence="11">
    <location>
        <begin position="626"/>
        <end position="676"/>
    </location>
</feature>
<keyword evidence="6" id="KW-0677">Repeat</keyword>
<evidence type="ECO:0000256" key="9">
    <source>
        <dbReference type="SAM" id="MobiDB-lite"/>
    </source>
</evidence>
<feature type="domain" description="BPTI/Kunitz inhibitor" evidence="11">
    <location>
        <begin position="754"/>
        <end position="804"/>
    </location>
</feature>
<keyword evidence="3" id="KW-0800">Toxin</keyword>
<dbReference type="InterPro" id="IPR013783">
    <property type="entry name" value="Ig-like_fold"/>
</dbReference>
<dbReference type="InterPro" id="IPR000884">
    <property type="entry name" value="TSP1_rpt"/>
</dbReference>
<feature type="region of interest" description="Disordered" evidence="9">
    <location>
        <begin position="422"/>
        <end position="460"/>
    </location>
</feature>
<protein>
    <submittedName>
        <fullName evidence="15">Papilin</fullName>
    </submittedName>
</protein>
<keyword evidence="5 10" id="KW-0732">Signal</keyword>
<dbReference type="Gene3D" id="2.20.100.10">
    <property type="entry name" value="Thrombospondin type-1 (TSP1) repeat"/>
    <property type="match status" value="1"/>
</dbReference>
<dbReference type="GO" id="GO:0004867">
    <property type="term" value="F:serine-type endopeptidase inhibitor activity"/>
    <property type="evidence" value="ECO:0007669"/>
    <property type="project" value="UniProtKB-KW"/>
</dbReference>
<dbReference type="CDD" id="cd22637">
    <property type="entry name" value="Kunitz_papilin_mig6-like"/>
    <property type="match status" value="4"/>
</dbReference>
<keyword evidence="2" id="KW-0964">Secreted</keyword>
<evidence type="ECO:0000256" key="1">
    <source>
        <dbReference type="ARBA" id="ARBA00004613"/>
    </source>
</evidence>
<dbReference type="InterPro" id="IPR050098">
    <property type="entry name" value="TFPI/VKTCI-like"/>
</dbReference>
<dbReference type="InterPro" id="IPR013098">
    <property type="entry name" value="Ig_I-set"/>
</dbReference>
<dbReference type="Gene3D" id="4.10.410.10">
    <property type="entry name" value="Pancreatic trypsin inhibitor Kunitz domain"/>
    <property type="match status" value="8"/>
</dbReference>
<dbReference type="PROSITE" id="PS50279">
    <property type="entry name" value="BPTI_KUNITZ_2"/>
    <property type="match status" value="8"/>
</dbReference>
<proteinExistence type="predicted"/>
<feature type="chain" id="PRO_5045939997" evidence="10">
    <location>
        <begin position="27"/>
        <end position="951"/>
    </location>
</feature>
<feature type="domain" description="BPTI/Kunitz inhibitor" evidence="11">
    <location>
        <begin position="365"/>
        <end position="415"/>
    </location>
</feature>
<dbReference type="InterPro" id="IPR007110">
    <property type="entry name" value="Ig-like_dom"/>
</dbReference>
<dbReference type="PROSITE" id="PS00280">
    <property type="entry name" value="BPTI_KUNITZ_1"/>
    <property type="match status" value="6"/>
</dbReference>
<dbReference type="GeneID" id="108017716"/>
<dbReference type="PROSITE" id="PS50092">
    <property type="entry name" value="TSP1"/>
    <property type="match status" value="1"/>
</dbReference>
<dbReference type="CDD" id="cd00109">
    <property type="entry name" value="Kunitz-type"/>
    <property type="match status" value="3"/>
</dbReference>
<feature type="domain" description="Ig-like" evidence="12">
    <location>
        <begin position="808"/>
        <end position="900"/>
    </location>
</feature>
<name>A0AB39ZP55_DROSZ</name>
<evidence type="ECO:0000256" key="10">
    <source>
        <dbReference type="SAM" id="SignalP"/>
    </source>
</evidence>
<dbReference type="PROSITE" id="PS50835">
    <property type="entry name" value="IG_LIKE"/>
    <property type="match status" value="1"/>
</dbReference>
<dbReference type="Pfam" id="PF07679">
    <property type="entry name" value="I-set"/>
    <property type="match status" value="1"/>
</dbReference>
<evidence type="ECO:0000256" key="8">
    <source>
        <dbReference type="ARBA" id="ARBA00023157"/>
    </source>
</evidence>
<evidence type="ECO:0000313" key="15">
    <source>
        <dbReference type="RefSeq" id="XP_016940315.4"/>
    </source>
</evidence>
<gene>
    <name evidence="15" type="primary">LOC108017716</name>
</gene>
<dbReference type="PRINTS" id="PR00759">
    <property type="entry name" value="BASICPTASE"/>
</dbReference>
<dbReference type="PROSITE" id="PS50900">
    <property type="entry name" value="PLAC"/>
    <property type="match status" value="1"/>
</dbReference>
<dbReference type="InterPro" id="IPR036880">
    <property type="entry name" value="Kunitz_BPTI_sf"/>
</dbReference>
<dbReference type="InterPro" id="IPR003599">
    <property type="entry name" value="Ig_sub"/>
</dbReference>
<dbReference type="Pfam" id="PF08686">
    <property type="entry name" value="PLAC"/>
    <property type="match status" value="1"/>
</dbReference>
<dbReference type="SMART" id="SM00409">
    <property type="entry name" value="IG"/>
    <property type="match status" value="1"/>
</dbReference>
<dbReference type="SUPFAM" id="SSF82895">
    <property type="entry name" value="TSP-1 type 1 repeat"/>
    <property type="match status" value="2"/>
</dbReference>
<keyword evidence="14" id="KW-1185">Reference proteome</keyword>
<evidence type="ECO:0000259" key="12">
    <source>
        <dbReference type="PROSITE" id="PS50835"/>
    </source>
</evidence>
<keyword evidence="4" id="KW-0646">Protease inhibitor</keyword>
<dbReference type="InterPro" id="IPR036179">
    <property type="entry name" value="Ig-like_dom_sf"/>
</dbReference>
<keyword evidence="8" id="KW-1015">Disulfide bond</keyword>
<evidence type="ECO:0000259" key="13">
    <source>
        <dbReference type="PROSITE" id="PS50900"/>
    </source>
</evidence>
<dbReference type="SUPFAM" id="SSF57362">
    <property type="entry name" value="BPTI-like"/>
    <property type="match status" value="8"/>
</dbReference>
<dbReference type="InterPro" id="IPR010909">
    <property type="entry name" value="PLAC"/>
</dbReference>
<dbReference type="SMART" id="SM00131">
    <property type="entry name" value="KU"/>
    <property type="match status" value="8"/>
</dbReference>
<feature type="domain" description="BPTI/Kunitz inhibitor" evidence="11">
    <location>
        <begin position="551"/>
        <end position="601"/>
    </location>
</feature>
<evidence type="ECO:0000256" key="3">
    <source>
        <dbReference type="ARBA" id="ARBA00022656"/>
    </source>
</evidence>
<dbReference type="PANTHER" id="PTHR10083">
    <property type="entry name" value="KUNITZ-TYPE PROTEASE INHIBITOR-RELATED"/>
    <property type="match status" value="1"/>
</dbReference>
<reference evidence="15" key="1">
    <citation type="submission" date="2025-08" db="UniProtKB">
        <authorList>
            <consortium name="RefSeq"/>
        </authorList>
    </citation>
    <scope>IDENTIFICATION</scope>
</reference>
<dbReference type="InterPro" id="IPR036383">
    <property type="entry name" value="TSP1_rpt_sf"/>
</dbReference>
<dbReference type="RefSeq" id="XP_016940315.4">
    <property type="nucleotide sequence ID" value="XM_017084826.4"/>
</dbReference>
<dbReference type="GO" id="GO:0005615">
    <property type="term" value="C:extracellular space"/>
    <property type="evidence" value="ECO:0007669"/>
    <property type="project" value="TreeGrafter"/>
</dbReference>
<evidence type="ECO:0000313" key="14">
    <source>
        <dbReference type="Proteomes" id="UP001652628"/>
    </source>
</evidence>
<dbReference type="Pfam" id="PF19030">
    <property type="entry name" value="TSP1_ADAMTS"/>
    <property type="match status" value="1"/>
</dbReference>
<feature type="domain" description="BPTI/Kunitz inhibitor" evidence="11">
    <location>
        <begin position="683"/>
        <end position="733"/>
    </location>
</feature>
<dbReference type="Proteomes" id="UP001652628">
    <property type="component" value="Chromosome 2R"/>
</dbReference>
<evidence type="ECO:0000256" key="2">
    <source>
        <dbReference type="ARBA" id="ARBA00022525"/>
    </source>
</evidence>
<dbReference type="SMART" id="SM00408">
    <property type="entry name" value="IGc2"/>
    <property type="match status" value="1"/>
</dbReference>
<feature type="domain" description="BPTI/Kunitz inhibitor" evidence="11">
    <location>
        <begin position="456"/>
        <end position="506"/>
    </location>
</feature>
<keyword evidence="7" id="KW-0722">Serine protease inhibitor</keyword>
<feature type="domain" description="BPTI/Kunitz inhibitor" evidence="11">
    <location>
        <begin position="270"/>
        <end position="320"/>
    </location>
</feature>
<dbReference type="SUPFAM" id="SSF48726">
    <property type="entry name" value="Immunoglobulin"/>
    <property type="match status" value="1"/>
</dbReference>